<dbReference type="InterPro" id="IPR004472">
    <property type="entry name" value="DTB_synth_BioD"/>
</dbReference>
<dbReference type="GO" id="GO:0005829">
    <property type="term" value="C:cytosol"/>
    <property type="evidence" value="ECO:0007669"/>
    <property type="project" value="TreeGrafter"/>
</dbReference>
<dbReference type="PANTHER" id="PTHR43210:SF2">
    <property type="entry name" value="ATP-DEPENDENT DETHIOBIOTIN SYNTHETASE BIOD 2"/>
    <property type="match status" value="1"/>
</dbReference>
<dbReference type="EMBL" id="BART01039341">
    <property type="protein sequence ID" value="GAH13012.1"/>
    <property type="molecule type" value="Genomic_DNA"/>
</dbReference>
<dbReference type="GO" id="GO:0004141">
    <property type="term" value="F:dethiobiotin synthase activity"/>
    <property type="evidence" value="ECO:0007669"/>
    <property type="project" value="InterPro"/>
</dbReference>
<protein>
    <recommendedName>
        <fullName evidence="10">Dethiobiotin synthase</fullName>
    </recommendedName>
</protein>
<evidence type="ECO:0008006" key="10">
    <source>
        <dbReference type="Google" id="ProtNLM"/>
    </source>
</evidence>
<dbReference type="InterPro" id="IPR027417">
    <property type="entry name" value="P-loop_NTPase"/>
</dbReference>
<keyword evidence="5" id="KW-0093">Biotin biosynthesis</keyword>
<evidence type="ECO:0000256" key="3">
    <source>
        <dbReference type="ARBA" id="ARBA00022723"/>
    </source>
</evidence>
<evidence type="ECO:0000256" key="5">
    <source>
        <dbReference type="ARBA" id="ARBA00022756"/>
    </source>
</evidence>
<dbReference type="Pfam" id="PF13500">
    <property type="entry name" value="AAA_26"/>
    <property type="match status" value="1"/>
</dbReference>
<sequence>MKSFFITGTDTGVGKTIACGGIAGVLKRSGKKVGVLKPFESGCSNSGGELIPEDAL</sequence>
<dbReference type="GO" id="GO:0009102">
    <property type="term" value="P:biotin biosynthetic process"/>
    <property type="evidence" value="ECO:0007669"/>
    <property type="project" value="UniProtKB-KW"/>
</dbReference>
<gene>
    <name evidence="9" type="ORF">S01H4_64716</name>
</gene>
<evidence type="ECO:0000256" key="7">
    <source>
        <dbReference type="ARBA" id="ARBA00022842"/>
    </source>
</evidence>
<evidence type="ECO:0000256" key="6">
    <source>
        <dbReference type="ARBA" id="ARBA00022840"/>
    </source>
</evidence>
<evidence type="ECO:0000313" key="9">
    <source>
        <dbReference type="EMBL" id="GAH13012.1"/>
    </source>
</evidence>
<evidence type="ECO:0000256" key="1">
    <source>
        <dbReference type="ARBA" id="ARBA00022490"/>
    </source>
</evidence>
<evidence type="ECO:0000256" key="8">
    <source>
        <dbReference type="ARBA" id="ARBA00047386"/>
    </source>
</evidence>
<reference evidence="9" key="1">
    <citation type="journal article" date="2014" name="Front. Microbiol.">
        <title>High frequency of phylogenetically diverse reductive dehalogenase-homologous genes in deep subseafloor sedimentary metagenomes.</title>
        <authorList>
            <person name="Kawai M."/>
            <person name="Futagami T."/>
            <person name="Toyoda A."/>
            <person name="Takaki Y."/>
            <person name="Nishi S."/>
            <person name="Hori S."/>
            <person name="Arai W."/>
            <person name="Tsubouchi T."/>
            <person name="Morono Y."/>
            <person name="Uchiyama I."/>
            <person name="Ito T."/>
            <person name="Fujiyama A."/>
            <person name="Inagaki F."/>
            <person name="Takami H."/>
        </authorList>
    </citation>
    <scope>NUCLEOTIDE SEQUENCE</scope>
    <source>
        <strain evidence="9">Expedition CK06-06</strain>
    </source>
</reference>
<keyword evidence="2" id="KW-0436">Ligase</keyword>
<accession>X1CYT9</accession>
<name>X1CYT9_9ZZZZ</name>
<dbReference type="GO" id="GO:0005524">
    <property type="term" value="F:ATP binding"/>
    <property type="evidence" value="ECO:0007669"/>
    <property type="project" value="UniProtKB-KW"/>
</dbReference>
<dbReference type="SUPFAM" id="SSF52540">
    <property type="entry name" value="P-loop containing nucleoside triphosphate hydrolases"/>
    <property type="match status" value="1"/>
</dbReference>
<comment type="catalytic activity">
    <reaction evidence="8">
        <text>(7R,8S)-8-amino-7-(carboxyamino)nonanoate + ATP = (4R,5S)-dethiobiotin + ADP + phosphate + H(+)</text>
        <dbReference type="Rhea" id="RHEA:63684"/>
        <dbReference type="ChEBI" id="CHEBI:15378"/>
        <dbReference type="ChEBI" id="CHEBI:30616"/>
        <dbReference type="ChEBI" id="CHEBI:43474"/>
        <dbReference type="ChEBI" id="CHEBI:149470"/>
        <dbReference type="ChEBI" id="CHEBI:149473"/>
        <dbReference type="ChEBI" id="CHEBI:456216"/>
    </reaction>
</comment>
<keyword evidence="7" id="KW-0460">Magnesium</keyword>
<keyword evidence="4" id="KW-0547">Nucleotide-binding</keyword>
<keyword evidence="6" id="KW-0067">ATP-binding</keyword>
<evidence type="ECO:0000256" key="2">
    <source>
        <dbReference type="ARBA" id="ARBA00022598"/>
    </source>
</evidence>
<keyword evidence="1" id="KW-0963">Cytoplasm</keyword>
<dbReference type="AlphaFoldDB" id="X1CYT9"/>
<proteinExistence type="predicted"/>
<organism evidence="9">
    <name type="scientific">marine sediment metagenome</name>
    <dbReference type="NCBI Taxonomy" id="412755"/>
    <lineage>
        <taxon>unclassified sequences</taxon>
        <taxon>metagenomes</taxon>
        <taxon>ecological metagenomes</taxon>
    </lineage>
</organism>
<feature type="non-terminal residue" evidence="9">
    <location>
        <position position="56"/>
    </location>
</feature>
<dbReference type="PANTHER" id="PTHR43210">
    <property type="entry name" value="DETHIOBIOTIN SYNTHETASE"/>
    <property type="match status" value="1"/>
</dbReference>
<keyword evidence="3" id="KW-0479">Metal-binding</keyword>
<dbReference type="Gene3D" id="3.40.50.300">
    <property type="entry name" value="P-loop containing nucleotide triphosphate hydrolases"/>
    <property type="match status" value="1"/>
</dbReference>
<evidence type="ECO:0000256" key="4">
    <source>
        <dbReference type="ARBA" id="ARBA00022741"/>
    </source>
</evidence>
<comment type="caution">
    <text evidence="9">The sequence shown here is derived from an EMBL/GenBank/DDBJ whole genome shotgun (WGS) entry which is preliminary data.</text>
</comment>
<dbReference type="GO" id="GO:0000287">
    <property type="term" value="F:magnesium ion binding"/>
    <property type="evidence" value="ECO:0007669"/>
    <property type="project" value="InterPro"/>
</dbReference>
<dbReference type="CDD" id="cd03109">
    <property type="entry name" value="DTBS"/>
    <property type="match status" value="1"/>
</dbReference>